<reference evidence="3" key="1">
    <citation type="submission" date="2016-10" db="EMBL/GenBank/DDBJ databases">
        <authorList>
            <person name="Varghese N."/>
            <person name="Submissions S."/>
        </authorList>
    </citation>
    <scope>NUCLEOTIDE SEQUENCE [LARGE SCALE GENOMIC DNA]</scope>
    <source>
        <strain evidence="3">CGMCC 4.3568</strain>
    </source>
</reference>
<gene>
    <name evidence="2" type="ORF">SAMN05216266_1205</name>
</gene>
<name>A0A1I1C1L2_9PSEU</name>
<dbReference type="SUPFAM" id="SSF110296">
    <property type="entry name" value="Oligoxyloglucan reducing end-specific cellobiohydrolase"/>
    <property type="match status" value="1"/>
</dbReference>
<feature type="compositionally biased region" description="Low complexity" evidence="1">
    <location>
        <begin position="144"/>
        <end position="155"/>
    </location>
</feature>
<dbReference type="NCBIfam" id="NF045728">
    <property type="entry name" value="glycosyl_F510_1955"/>
    <property type="match status" value="1"/>
</dbReference>
<evidence type="ECO:0008006" key="4">
    <source>
        <dbReference type="Google" id="ProtNLM"/>
    </source>
</evidence>
<proteinExistence type="predicted"/>
<protein>
    <recommendedName>
        <fullName evidence="4">BNR/Asp-box repeat-containing protein</fullName>
    </recommendedName>
</protein>
<dbReference type="InterPro" id="IPR054817">
    <property type="entry name" value="Glycosyl_F510_1955-like"/>
</dbReference>
<dbReference type="Gene3D" id="2.130.10.10">
    <property type="entry name" value="YVTN repeat-like/Quinoprotein amine dehydrogenase"/>
    <property type="match status" value="1"/>
</dbReference>
<dbReference type="EMBL" id="FOKG01000020">
    <property type="protein sequence ID" value="SFB56529.1"/>
    <property type="molecule type" value="Genomic_DNA"/>
</dbReference>
<dbReference type="STRING" id="490629.SAMN05216266_1205"/>
<feature type="region of interest" description="Disordered" evidence="1">
    <location>
        <begin position="144"/>
        <end position="174"/>
    </location>
</feature>
<sequence>MGFTIVGQEHFLGSGHPDPEEADQPNPLGLIESTDGGRTWESVSLAGEVDFHALEAEHGLVYGYDSQSQQVMVSNDRENWDRRASLAMADFAVHPGDPEELLATTQQGLARSTDGGRTFAPVPGAPLMVMVDWSAEGGVVGVDPDGGVHSSSDGGTTWAQRGQVGGAPQAVSTSGPADVYVATESGIHASQDAGRTFTLR</sequence>
<evidence type="ECO:0000313" key="3">
    <source>
        <dbReference type="Proteomes" id="UP000243799"/>
    </source>
</evidence>
<evidence type="ECO:0000256" key="1">
    <source>
        <dbReference type="SAM" id="MobiDB-lite"/>
    </source>
</evidence>
<dbReference type="Pfam" id="PF02012">
    <property type="entry name" value="BNR"/>
    <property type="match status" value="1"/>
</dbReference>
<dbReference type="InterPro" id="IPR015943">
    <property type="entry name" value="WD40/YVTN_repeat-like_dom_sf"/>
</dbReference>
<dbReference type="AlphaFoldDB" id="A0A1I1C1L2"/>
<evidence type="ECO:0000313" key="2">
    <source>
        <dbReference type="EMBL" id="SFB56529.1"/>
    </source>
</evidence>
<accession>A0A1I1C1L2</accession>
<feature type="region of interest" description="Disordered" evidence="1">
    <location>
        <begin position="10"/>
        <end position="35"/>
    </location>
</feature>
<dbReference type="InterPro" id="IPR002860">
    <property type="entry name" value="BNR_rpt"/>
</dbReference>
<keyword evidence="3" id="KW-1185">Reference proteome</keyword>
<organism evidence="2 3">
    <name type="scientific">Amycolatopsis marina</name>
    <dbReference type="NCBI Taxonomy" id="490629"/>
    <lineage>
        <taxon>Bacteria</taxon>
        <taxon>Bacillati</taxon>
        <taxon>Actinomycetota</taxon>
        <taxon>Actinomycetes</taxon>
        <taxon>Pseudonocardiales</taxon>
        <taxon>Pseudonocardiaceae</taxon>
        <taxon>Amycolatopsis</taxon>
    </lineage>
</organism>
<dbReference type="Proteomes" id="UP000243799">
    <property type="component" value="Unassembled WGS sequence"/>
</dbReference>